<organism evidence="2 3">
    <name type="scientific">Ameiurus melas</name>
    <name type="common">Black bullhead</name>
    <name type="synonym">Silurus melas</name>
    <dbReference type="NCBI Taxonomy" id="219545"/>
    <lineage>
        <taxon>Eukaryota</taxon>
        <taxon>Metazoa</taxon>
        <taxon>Chordata</taxon>
        <taxon>Craniata</taxon>
        <taxon>Vertebrata</taxon>
        <taxon>Euteleostomi</taxon>
        <taxon>Actinopterygii</taxon>
        <taxon>Neopterygii</taxon>
        <taxon>Teleostei</taxon>
        <taxon>Ostariophysi</taxon>
        <taxon>Siluriformes</taxon>
        <taxon>Ictaluridae</taxon>
        <taxon>Ameiurus</taxon>
    </lineage>
</organism>
<feature type="region of interest" description="Disordered" evidence="1">
    <location>
        <begin position="1"/>
        <end position="43"/>
    </location>
</feature>
<evidence type="ECO:0000256" key="1">
    <source>
        <dbReference type="SAM" id="MobiDB-lite"/>
    </source>
</evidence>
<evidence type="ECO:0000313" key="2">
    <source>
        <dbReference type="EMBL" id="KAF4091240.1"/>
    </source>
</evidence>
<dbReference type="Proteomes" id="UP000593565">
    <property type="component" value="Unassembled WGS sequence"/>
</dbReference>
<keyword evidence="3" id="KW-1185">Reference proteome</keyword>
<reference evidence="2 3" key="1">
    <citation type="submission" date="2020-02" db="EMBL/GenBank/DDBJ databases">
        <title>A chromosome-scale genome assembly of the black bullhead catfish (Ameiurus melas).</title>
        <authorList>
            <person name="Wen M."/>
            <person name="Zham M."/>
            <person name="Cabau C."/>
            <person name="Klopp C."/>
            <person name="Donnadieu C."/>
            <person name="Roques C."/>
            <person name="Bouchez O."/>
            <person name="Lampietro C."/>
            <person name="Jouanno E."/>
            <person name="Herpin A."/>
            <person name="Louis A."/>
            <person name="Berthelot C."/>
            <person name="Parey E."/>
            <person name="Roest-Crollius H."/>
            <person name="Braasch I."/>
            <person name="Postlethwait J."/>
            <person name="Robinson-Rechavi M."/>
            <person name="Echchiki A."/>
            <person name="Begum T."/>
            <person name="Montfort J."/>
            <person name="Schartl M."/>
            <person name="Bobe J."/>
            <person name="Guiguen Y."/>
        </authorList>
    </citation>
    <scope>NUCLEOTIDE SEQUENCE [LARGE SCALE GENOMIC DNA]</scope>
    <source>
        <strain evidence="2">M_S1</strain>
        <tissue evidence="2">Blood</tissue>
    </source>
</reference>
<sequence>MQRMLEAVESSAHAPARSEGRGQDPATPLSAVASPPLLNKGSSAGRQIANKAICCSRLSPNLTWFQESPG</sequence>
<dbReference type="AlphaFoldDB" id="A0A7J6B896"/>
<protein>
    <submittedName>
        <fullName evidence="2">Uncharacterized protein</fullName>
    </submittedName>
</protein>
<dbReference type="EMBL" id="JAAGNN010000003">
    <property type="protein sequence ID" value="KAF4091240.1"/>
    <property type="molecule type" value="Genomic_DNA"/>
</dbReference>
<accession>A0A7J6B896</accession>
<comment type="caution">
    <text evidence="2">The sequence shown here is derived from an EMBL/GenBank/DDBJ whole genome shotgun (WGS) entry which is preliminary data.</text>
</comment>
<gene>
    <name evidence="2" type="ORF">AMELA_G00034710</name>
</gene>
<name>A0A7J6B896_AMEME</name>
<evidence type="ECO:0000313" key="3">
    <source>
        <dbReference type="Proteomes" id="UP000593565"/>
    </source>
</evidence>
<proteinExistence type="predicted"/>